<evidence type="ECO:0000259" key="1">
    <source>
        <dbReference type="Pfam" id="PF13556"/>
    </source>
</evidence>
<dbReference type="PANTHER" id="PTHR33744">
    <property type="entry name" value="CARBOHYDRATE DIACID REGULATOR"/>
    <property type="match status" value="1"/>
</dbReference>
<dbReference type="PANTHER" id="PTHR33744:SF15">
    <property type="entry name" value="CARBOHYDRATE DIACID REGULATOR"/>
    <property type="match status" value="1"/>
</dbReference>
<dbReference type="InterPro" id="IPR042070">
    <property type="entry name" value="PucR_C-HTH_sf"/>
</dbReference>
<dbReference type="Gene3D" id="1.10.10.2840">
    <property type="entry name" value="PucR C-terminal helix-turn-helix domain"/>
    <property type="match status" value="1"/>
</dbReference>
<organism evidence="2 3">
    <name type="scientific">Murimonas intestini</name>
    <dbReference type="NCBI Taxonomy" id="1337051"/>
    <lineage>
        <taxon>Bacteria</taxon>
        <taxon>Bacillati</taxon>
        <taxon>Bacillota</taxon>
        <taxon>Clostridia</taxon>
        <taxon>Lachnospirales</taxon>
        <taxon>Lachnospiraceae</taxon>
        <taxon>Murimonas</taxon>
    </lineage>
</organism>
<name>A0AB73T7S5_9FIRM</name>
<evidence type="ECO:0000313" key="3">
    <source>
        <dbReference type="Proteomes" id="UP000245412"/>
    </source>
</evidence>
<dbReference type="InterPro" id="IPR025736">
    <property type="entry name" value="PucR_C-HTH_dom"/>
</dbReference>
<gene>
    <name evidence="2" type="ORF">C7383_103429</name>
</gene>
<dbReference type="EMBL" id="QGGY01000003">
    <property type="protein sequence ID" value="PWJ77582.1"/>
    <property type="molecule type" value="Genomic_DNA"/>
</dbReference>
<comment type="caution">
    <text evidence="2">The sequence shown here is derived from an EMBL/GenBank/DDBJ whole genome shotgun (WGS) entry which is preliminary data.</text>
</comment>
<keyword evidence="3" id="KW-1185">Reference proteome</keyword>
<reference evidence="2 3" key="1">
    <citation type="submission" date="2018-05" db="EMBL/GenBank/DDBJ databases">
        <authorList>
            <person name="Goeker M."/>
            <person name="Huntemann M."/>
            <person name="Clum A."/>
            <person name="Pillay M."/>
            <person name="Palaniappan K."/>
            <person name="Varghese N."/>
            <person name="Mikhailova N."/>
            <person name="Stamatis D."/>
            <person name="Reddy T."/>
            <person name="Daum C."/>
            <person name="Shapiro N."/>
            <person name="Ivanova N."/>
            <person name="Kyrpides N."/>
            <person name="Woyke T."/>
        </authorList>
    </citation>
    <scope>NUCLEOTIDE SEQUENCE [LARGE SCALE GENOMIC DNA]</scope>
    <source>
        <strain evidence="2 3">DSM 26524</strain>
    </source>
</reference>
<dbReference type="Pfam" id="PF13556">
    <property type="entry name" value="HTH_30"/>
    <property type="match status" value="1"/>
</dbReference>
<dbReference type="AlphaFoldDB" id="A0AB73T7S5"/>
<dbReference type="RefSeq" id="WP_257497668.1">
    <property type="nucleotide sequence ID" value="NZ_JANKBI010000002.1"/>
</dbReference>
<protein>
    <submittedName>
        <fullName evidence="2">Sugar diacid utilization regulator</fullName>
    </submittedName>
</protein>
<sequence length="504" mass="58613">MRFSVKFIYIKLSEHIREAGLFLEEAYNPYVETVRFFSDLQCPLPSDAAKNALYIYAPGRAAALPAAFSFPVLVSEKDSHLFSGCPKIVIPDDFPLYDAFNLIMSVFQQYNDWAVRVGNAVLKNQSLQDILDLTAPLVGNPMYIADLSFKMLAYINMDLDEISAIWRYQIRYGYLPYNVMMDLSETGELELLNNTLPAFYLNSKCFNNPFISKTIRYRGKTQGHFYIIEIYKKLTQCDIEIADYLGELLSTATHNKRNYLTISSFYHEHFMVDILENTLTDSTLIRHQLSPLGWKLEGNYRIFLLCMPGDEDALKRHIMAFLLDGFDAQAFLYKDYLVAIYKSDGCSIQHLCTHLGKLSEAFNRCGALSEVFRRFDRMFLYYQQSEFALKEGPKYHAEKRFFLYEDYFPVHLTQLCESGFPCYQPVELLNEYDNTHHTQYCLTLFTYLVNERNAVKTAQTLYLHRNTLKYRIEKIEELMPLDLDSPGIRFRTLSSLYTIIKPGV</sequence>
<accession>A0AB73T7S5</accession>
<evidence type="ECO:0000313" key="2">
    <source>
        <dbReference type="EMBL" id="PWJ77582.1"/>
    </source>
</evidence>
<proteinExistence type="predicted"/>
<feature type="domain" description="PucR C-terminal helix-turn-helix" evidence="1">
    <location>
        <begin position="443"/>
        <end position="492"/>
    </location>
</feature>
<dbReference type="InterPro" id="IPR051448">
    <property type="entry name" value="CdaR-like_regulators"/>
</dbReference>
<dbReference type="Proteomes" id="UP000245412">
    <property type="component" value="Unassembled WGS sequence"/>
</dbReference>